<evidence type="ECO:0000256" key="2">
    <source>
        <dbReference type="ARBA" id="ARBA00012438"/>
    </source>
</evidence>
<dbReference type="InterPro" id="IPR050482">
    <property type="entry name" value="Sensor_HK_TwoCompSys"/>
</dbReference>
<dbReference type="InterPro" id="IPR011712">
    <property type="entry name" value="Sig_transdc_His_kin_sub3_dim/P"/>
</dbReference>
<keyword evidence="5" id="KW-0547">Nucleotide-binding</keyword>
<dbReference type="Pfam" id="PF07730">
    <property type="entry name" value="HisKA_3"/>
    <property type="match status" value="1"/>
</dbReference>
<evidence type="ECO:0000256" key="9">
    <source>
        <dbReference type="SAM" id="Coils"/>
    </source>
</evidence>
<feature type="transmembrane region" description="Helical" evidence="11">
    <location>
        <begin position="143"/>
        <end position="163"/>
    </location>
</feature>
<feature type="transmembrane region" description="Helical" evidence="11">
    <location>
        <begin position="81"/>
        <end position="101"/>
    </location>
</feature>
<protein>
    <recommendedName>
        <fullName evidence="2">histidine kinase</fullName>
        <ecNumber evidence="2">2.7.13.3</ecNumber>
    </recommendedName>
</protein>
<keyword evidence="11" id="KW-0812">Transmembrane</keyword>
<evidence type="ECO:0000256" key="10">
    <source>
        <dbReference type="SAM" id="MobiDB-lite"/>
    </source>
</evidence>
<dbReference type="InterPro" id="IPR036890">
    <property type="entry name" value="HATPase_C_sf"/>
</dbReference>
<evidence type="ECO:0000256" key="5">
    <source>
        <dbReference type="ARBA" id="ARBA00022741"/>
    </source>
</evidence>
<sequence>MTTPYPPPGSSWPRATPPRGGPVPPSPPGAVPDRPTAGRRWWSRVATVWIVVASFVASTLCIAFAGSAGGMVDGAAPSGGTVLWVALGWMYALGVATLLVFRRRYPVAVCLVACAGALVFPLDAVGALVALSWVISSRPARQGWILGVLTALATTVALGRDLLRAPEQQIFSFTPTGSQTPVGAAAWVYVVLLVAGLALSVSVGWARRAHYQVGRFRGEVQRHEVVAEHLRDEVARQDAEAERLRDEVTRQQEEVARQQERHLIAREVHDTLAHSLSLVSLHSGVLEVSVPEEDGQLRDAAKVVRENAHRSLEDLRDLIEILRDPDGLAQRQARRAGGTLADLSALLATTRAAGTRLVATVVFDDASSVGPQVARATYRILQESLTNVHKHAPGSEVLIDLGGTPASGVSLRVTNVLPESPGPRAPGSRAGVTGIAERVKLLGGRSTVGPRDGSFVVEVWLPWVSDVVDLGEPPPATAGRRP</sequence>
<keyword evidence="6" id="KW-0418">Kinase</keyword>
<dbReference type="EC" id="2.7.13.3" evidence="2"/>
<feature type="transmembrane region" description="Helical" evidence="11">
    <location>
        <begin position="108"/>
        <end position="131"/>
    </location>
</feature>
<keyword evidence="11" id="KW-0472">Membrane</keyword>
<evidence type="ECO:0000256" key="8">
    <source>
        <dbReference type="ARBA" id="ARBA00023012"/>
    </source>
</evidence>
<dbReference type="Gene3D" id="3.30.565.10">
    <property type="entry name" value="Histidine kinase-like ATPase, C-terminal domain"/>
    <property type="match status" value="1"/>
</dbReference>
<evidence type="ECO:0000256" key="11">
    <source>
        <dbReference type="SAM" id="Phobius"/>
    </source>
</evidence>
<dbReference type="Gene3D" id="1.20.5.1930">
    <property type="match status" value="1"/>
</dbReference>
<evidence type="ECO:0000313" key="14">
    <source>
        <dbReference type="Proteomes" id="UP000633601"/>
    </source>
</evidence>
<keyword evidence="14" id="KW-1185">Reference proteome</keyword>
<feature type="transmembrane region" description="Helical" evidence="11">
    <location>
        <begin position="184"/>
        <end position="206"/>
    </location>
</feature>
<reference evidence="13 14" key="1">
    <citation type="submission" date="2020-08" db="EMBL/GenBank/DDBJ databases">
        <title>A Genomic Blueprint of the Chicken Gut Microbiome.</title>
        <authorList>
            <person name="Gilroy R."/>
            <person name="Ravi A."/>
            <person name="Getino M."/>
            <person name="Pursley I."/>
            <person name="Horton D.L."/>
            <person name="Alikhan N.-F."/>
            <person name="Baker D."/>
            <person name="Gharbi K."/>
            <person name="Hall N."/>
            <person name="Watson M."/>
            <person name="Adriaenssens E.M."/>
            <person name="Foster-Nyarko E."/>
            <person name="Jarju S."/>
            <person name="Secka A."/>
            <person name="Antonio M."/>
            <person name="Oren A."/>
            <person name="Chaudhuri R."/>
            <person name="La Ragione R.M."/>
            <person name="Hildebrand F."/>
            <person name="Pallen M.J."/>
        </authorList>
    </citation>
    <scope>NUCLEOTIDE SEQUENCE [LARGE SCALE GENOMIC DNA]</scope>
    <source>
        <strain evidence="13 14">Sa2CUA8</strain>
    </source>
</reference>
<feature type="domain" description="Signal transduction histidine kinase subgroup 3 dimerisation and phosphoacceptor" evidence="12">
    <location>
        <begin position="260"/>
        <end position="326"/>
    </location>
</feature>
<evidence type="ECO:0000259" key="12">
    <source>
        <dbReference type="Pfam" id="PF07730"/>
    </source>
</evidence>
<feature type="transmembrane region" description="Helical" evidence="11">
    <location>
        <begin position="48"/>
        <end position="69"/>
    </location>
</feature>
<keyword evidence="9" id="KW-0175">Coiled coil</keyword>
<evidence type="ECO:0000313" key="13">
    <source>
        <dbReference type="EMBL" id="MBD7997083.1"/>
    </source>
</evidence>
<dbReference type="RefSeq" id="WP_191788840.1">
    <property type="nucleotide sequence ID" value="NZ_JACSQE010000001.1"/>
</dbReference>
<keyword evidence="4" id="KW-0808">Transferase</keyword>
<dbReference type="CDD" id="cd16917">
    <property type="entry name" value="HATPase_UhpB-NarQ-NarX-like"/>
    <property type="match status" value="1"/>
</dbReference>
<feature type="compositionally biased region" description="Pro residues" evidence="10">
    <location>
        <begin position="1"/>
        <end position="30"/>
    </location>
</feature>
<dbReference type="EMBL" id="JACSQE010000001">
    <property type="protein sequence ID" value="MBD7997083.1"/>
    <property type="molecule type" value="Genomic_DNA"/>
</dbReference>
<evidence type="ECO:0000256" key="1">
    <source>
        <dbReference type="ARBA" id="ARBA00000085"/>
    </source>
</evidence>
<evidence type="ECO:0000256" key="3">
    <source>
        <dbReference type="ARBA" id="ARBA00022553"/>
    </source>
</evidence>
<gene>
    <name evidence="13" type="ORF">H9640_00750</name>
</gene>
<evidence type="ECO:0000256" key="6">
    <source>
        <dbReference type="ARBA" id="ARBA00022777"/>
    </source>
</evidence>
<keyword evidence="3" id="KW-0597">Phosphoprotein</keyword>
<evidence type="ECO:0000256" key="4">
    <source>
        <dbReference type="ARBA" id="ARBA00022679"/>
    </source>
</evidence>
<organism evidence="13 14">
    <name type="scientific">Oerskovia gallyi</name>
    <dbReference type="NCBI Taxonomy" id="2762226"/>
    <lineage>
        <taxon>Bacteria</taxon>
        <taxon>Bacillati</taxon>
        <taxon>Actinomycetota</taxon>
        <taxon>Actinomycetes</taxon>
        <taxon>Micrococcales</taxon>
        <taxon>Cellulomonadaceae</taxon>
        <taxon>Oerskovia</taxon>
    </lineage>
</organism>
<feature type="coiled-coil region" evidence="9">
    <location>
        <begin position="220"/>
        <end position="261"/>
    </location>
</feature>
<comment type="catalytic activity">
    <reaction evidence="1">
        <text>ATP + protein L-histidine = ADP + protein N-phospho-L-histidine.</text>
        <dbReference type="EC" id="2.7.13.3"/>
    </reaction>
</comment>
<dbReference type="PANTHER" id="PTHR24421">
    <property type="entry name" value="NITRATE/NITRITE SENSOR PROTEIN NARX-RELATED"/>
    <property type="match status" value="1"/>
</dbReference>
<name>A0ABR8UX40_9CELL</name>
<feature type="region of interest" description="Disordered" evidence="10">
    <location>
        <begin position="1"/>
        <end position="35"/>
    </location>
</feature>
<accession>A0ABR8UX40</accession>
<keyword evidence="7" id="KW-0067">ATP-binding</keyword>
<proteinExistence type="predicted"/>
<keyword evidence="11" id="KW-1133">Transmembrane helix</keyword>
<dbReference type="Proteomes" id="UP000633601">
    <property type="component" value="Unassembled WGS sequence"/>
</dbReference>
<comment type="caution">
    <text evidence="13">The sequence shown here is derived from an EMBL/GenBank/DDBJ whole genome shotgun (WGS) entry which is preliminary data.</text>
</comment>
<evidence type="ECO:0000256" key="7">
    <source>
        <dbReference type="ARBA" id="ARBA00022840"/>
    </source>
</evidence>
<dbReference type="PANTHER" id="PTHR24421:SF10">
    <property type="entry name" value="NITRATE_NITRITE SENSOR PROTEIN NARQ"/>
    <property type="match status" value="1"/>
</dbReference>
<keyword evidence="8" id="KW-0902">Two-component regulatory system</keyword>